<name>B0MT27_9BACT</name>
<reference evidence="1" key="2">
    <citation type="submission" date="2013-09" db="EMBL/GenBank/DDBJ databases">
        <title>Draft genome sequence of Alistipes putredinis (DSM 17216).</title>
        <authorList>
            <person name="Sudarsanam P."/>
            <person name="Ley R."/>
            <person name="Guruge J."/>
            <person name="Turnbaugh P.J."/>
            <person name="Mahowald M."/>
            <person name="Liep D."/>
            <person name="Gordon J."/>
        </authorList>
    </citation>
    <scope>NUCLEOTIDE SEQUENCE</scope>
    <source>
        <strain evidence="1">DSM 17216</strain>
    </source>
</reference>
<evidence type="ECO:0000313" key="2">
    <source>
        <dbReference type="Proteomes" id="UP000005819"/>
    </source>
</evidence>
<reference evidence="1" key="1">
    <citation type="submission" date="2007-10" db="EMBL/GenBank/DDBJ databases">
        <authorList>
            <person name="Fulton L."/>
            <person name="Clifton S."/>
            <person name="Fulton B."/>
            <person name="Xu J."/>
            <person name="Minx P."/>
            <person name="Pepin K.H."/>
            <person name="Johnson M."/>
            <person name="Thiruvilangam P."/>
            <person name="Bhonagiri V."/>
            <person name="Nash W.E."/>
            <person name="Mardis E.R."/>
            <person name="Wilson R.K."/>
        </authorList>
    </citation>
    <scope>NUCLEOTIDE SEQUENCE [LARGE SCALE GENOMIC DNA]</scope>
    <source>
        <strain evidence="1">DSM 17216</strain>
    </source>
</reference>
<keyword evidence="2" id="KW-1185">Reference proteome</keyword>
<comment type="caution">
    <text evidence="1">The sequence shown here is derived from an EMBL/GenBank/DDBJ whole genome shotgun (WGS) entry which is preliminary data.</text>
</comment>
<dbReference type="Proteomes" id="UP000005819">
    <property type="component" value="Unassembled WGS sequence"/>
</dbReference>
<protein>
    <submittedName>
        <fullName evidence="1">Uncharacterized protein</fullName>
    </submittedName>
</protein>
<gene>
    <name evidence="1" type="ORF">ALIPUT_00292</name>
</gene>
<organism evidence="1 2">
    <name type="scientific">Alistipes putredinis DSM 17216</name>
    <dbReference type="NCBI Taxonomy" id="445970"/>
    <lineage>
        <taxon>Bacteria</taxon>
        <taxon>Pseudomonadati</taxon>
        <taxon>Bacteroidota</taxon>
        <taxon>Bacteroidia</taxon>
        <taxon>Bacteroidales</taxon>
        <taxon>Rikenellaceae</taxon>
        <taxon>Alistipes</taxon>
    </lineage>
</organism>
<dbReference type="AlphaFoldDB" id="B0MT27"/>
<sequence length="45" mass="5197">MEVFMVSFAKVQNPPPRASFRAEMLLRNEKKRFFGSVPLLLFAPV</sequence>
<proteinExistence type="predicted"/>
<accession>B0MT27</accession>
<evidence type="ECO:0000313" key="1">
    <source>
        <dbReference type="EMBL" id="EDS04421.1"/>
    </source>
</evidence>
<dbReference type="EMBL" id="ABFK02000016">
    <property type="protein sequence ID" value="EDS04421.1"/>
    <property type="molecule type" value="Genomic_DNA"/>
</dbReference>
<dbReference type="HOGENOM" id="CLU_3195252_0_0_10"/>